<dbReference type="GO" id="GO:0005874">
    <property type="term" value="C:microtubule"/>
    <property type="evidence" value="ECO:0007669"/>
    <property type="project" value="TreeGrafter"/>
</dbReference>
<proteinExistence type="inferred from homology"/>
<dbReference type="PROSITE" id="PS51388">
    <property type="entry name" value="GED"/>
    <property type="match status" value="1"/>
</dbReference>
<dbReference type="GO" id="GO:0005886">
    <property type="term" value="C:plasma membrane"/>
    <property type="evidence" value="ECO:0007669"/>
    <property type="project" value="TreeGrafter"/>
</dbReference>
<evidence type="ECO:0000256" key="2">
    <source>
        <dbReference type="ARBA" id="ARBA00022741"/>
    </source>
</evidence>
<sequence length="2203" mass="241433">MHVSQLSLVALAAICDISSALLSCQSQSQPNPIAKDYPDQATGTVNGTLAILPIPYSLARSIIPSKYGILRAQYEAVLPNLPKDTYPALLQTIHDHDVQSFSIVHIPDFSRAGVYFPFVDRLSDGYSGFTYSNQILLSNNLVALAGAAAYGNIVTPTEFDPPCDAYRRVEGSPKSNTFAAYPIVNGIQQKTAGISQVFAPLCKSEKSPYPLSVFKNITGQPTFGNNDFCDNFVRVYNTSITKAPYEPVNVKGTVNVKKPYFAETKTFKDVYGVQMDDAFIEYNYLDCSTLKASRCLQDTVESMRFLIRQTHAILHLDLVAHAALLAQDGDALHLDAVLYDARVVVCDGRGCALDARPGAHAAAPTDDAVQYAGIVADLDVFEDDALLDAHARANDGPGSDADVRPDLGGLHEIESVCGDGGTGRFDLAPEIASLEDVKVWVVGHVWEDVLLEADDVSFSIIIVIVRDGQGGEIVVGGVGDEARALCATIDCGSDGGEECVGREEVDAAVDKVRDVGLGLLDVMQNALGLGISNNAAEVVGSVLGDTSAQDESAGLALLVDSQHLAQGERAADISVEDEEAGGIALEDLIAEVVQTASGAQGLVFSQVADRDAGKVATSILNEVAEDRLLVVANDEDLADGGDLCDGAEAVLDDGMTGNFEEGFGKVEGKGPEASASRRAANLGARRCRGSKSRRSGRTKAIRKQLQAGGFNGGGSTLLLRDYFGGPQTGHLIQELGGAASAMPSNVCLRFTDYGIVLSQCMIVLVHPISLMFSPTRWTSGPYSSRVRPSRAVSRDVASAQKLTLAIACNHEYVAVYLGDVVSFSGARRPWKSHSMEVAGAVLHHGHTQAIATSHPSNSRRIREIRFPHSLRCHVAHLAMVSYSPLTFSGFCLLRCVVWVTDTCEVTPPFLPRKKLLSHLVGFFGLGRLIDSGYLSQHLDGSHETDLINTLGRSRKKLMTVNNNLAALGIDGKFNIPLPKIVVIGDQSAGKSSQIEALSQIKVPRASGLCTRCVLHIDLKTSDNPNSSWHCNVSLLKRYLYDPDSEDGRQDSLGPWKPMAQPESINFKHLTHKDELEAIIKRAQSALLNPGKHHQDFLNNELSTMERHTEVQFSPNEVHLEIISPSLPFLTFYDLPGIINENEDQRDNMPNLVRNLAKAYMSQKNTIIMLTRAMTSDPHTSSAGALVLNMNASGRTIGVLTKPDRLEAGVNIEQWDKILFGDIFKTEFGYYVTKQPAQVELDREVDHSTARAQESKFFASEKPWCTALSHHRERFGTNKLSDRLSQLLVDEILSALPEIKNCIDEKLSDVKKKLQALPEAPPDNCLMIVMSFLQKLRSEMESHMVGELPTHDFMNEWREIAKGLRRDLVYSKPTVVVRTGPEEEWSQHPSEMVELDGDDEDEPRPATGGTPAQGAQKRSMAPPSTPSKRQRSAQPTPTPTSARINGSNTSTASLFLFDTDQLPGTFPSHQFSLPWLKDFLIRMNTSGLPNQVDPKAEAHLIKQSQDHWPRVIETYVEKVEHHLRQHVDHVLERYLEEWSAMQLDKETRKAVERFLNAIMTEHRAMINRAIQAELLKPITVNEDMYNKYHEHELATIKKARHERRAEAYVNFREQHQGDRVTEPKSAARLAKLGKITIKELGEDPFETQIEVVSRVRAYYMLAADYFADHLAKLSHYELFNRCRKELMGEVDKALHITLPDAFDFAKQMLAEDPRREELRVKLRKEREQLAEAQKLLSLRDTLDGIPTSRRIAMPDLIDRMKHNSMQKSPMTVVILLPGYWQLFPGASPERGIDHPMTLGAAASTWTSASAVLPRPDLVCMPSASMPVPSRASLQTTYPGKALWTLFAVVFNAIRLPLWILYYIPSSLRPHAKWTLRQAIGVRVVKAFLYNVASVEMKTPLSLKPGSEKDRFQVLEPAKKSFYTGVTTSDPSVQPQQLGGTWHPAAPSASDDKKPSQVILHFHGGAYVIGDGRDHDAGFAARTLLAGTGASHVFCPQYRLACNPGGQFPAALQDAITAYSHLLFTLNIPAKSIVLSGDSAGANLVLALTRYLADHGSAVGLADPLAGLLHSPWVNPKSSYQSGTAFYSSPNVGTDYITANFGTWGAECYAPAPETGLDIGNEYISFQGQPFATKVPLYISAGECEVLLHDCVRLFEELRAVKGNNIELQIEDNAVHDIILTGDKGGFVAEAKLAAKRAGAWLRTL</sequence>
<feature type="compositionally biased region" description="Polar residues" evidence="6">
    <location>
        <begin position="1923"/>
        <end position="1937"/>
    </location>
</feature>
<evidence type="ECO:0000259" key="8">
    <source>
        <dbReference type="PROSITE" id="PS51388"/>
    </source>
</evidence>
<feature type="domain" description="GED" evidence="8">
    <location>
        <begin position="1647"/>
        <end position="1743"/>
    </location>
</feature>
<keyword evidence="2" id="KW-0547">Nucleotide-binding</keyword>
<evidence type="ECO:0000256" key="7">
    <source>
        <dbReference type="SAM" id="SignalP"/>
    </source>
</evidence>
<evidence type="ECO:0000256" key="6">
    <source>
        <dbReference type="SAM" id="MobiDB-lite"/>
    </source>
</evidence>
<dbReference type="GO" id="GO:0005737">
    <property type="term" value="C:cytoplasm"/>
    <property type="evidence" value="ECO:0007669"/>
    <property type="project" value="UniProtKB-ARBA"/>
</dbReference>
<gene>
    <name evidence="10" type="ORF">FH972_023109</name>
</gene>
<dbReference type="SUPFAM" id="SSF53474">
    <property type="entry name" value="alpha/beta-Hydrolases"/>
    <property type="match status" value="1"/>
</dbReference>
<accession>A0A5N6KUM9</accession>
<dbReference type="InterPro" id="IPR022812">
    <property type="entry name" value="Dynamin"/>
</dbReference>
<dbReference type="InterPro" id="IPR033140">
    <property type="entry name" value="Lipase_GDXG_put_SER_AS"/>
</dbReference>
<evidence type="ECO:0008006" key="12">
    <source>
        <dbReference type="Google" id="ProtNLM"/>
    </source>
</evidence>
<feature type="chain" id="PRO_5024398851" description="Alpha/beta hydrolase fold-3 domain-containing protein" evidence="7">
    <location>
        <begin position="21"/>
        <end position="2203"/>
    </location>
</feature>
<dbReference type="InterPro" id="IPR045063">
    <property type="entry name" value="Dynamin_N"/>
</dbReference>
<dbReference type="PROSITE" id="PS51718">
    <property type="entry name" value="G_DYNAMIN_2"/>
    <property type="match status" value="1"/>
</dbReference>
<dbReference type="GO" id="GO:0005525">
    <property type="term" value="F:GTP binding"/>
    <property type="evidence" value="ECO:0007669"/>
    <property type="project" value="InterPro"/>
</dbReference>
<evidence type="ECO:0000259" key="9">
    <source>
        <dbReference type="PROSITE" id="PS51718"/>
    </source>
</evidence>
<evidence type="ECO:0000313" key="11">
    <source>
        <dbReference type="Proteomes" id="UP000327013"/>
    </source>
</evidence>
<dbReference type="InterPro" id="IPR001401">
    <property type="entry name" value="Dynamin_GTPase"/>
</dbReference>
<feature type="domain" description="Dynamin-type G" evidence="9">
    <location>
        <begin position="974"/>
        <end position="1296"/>
    </location>
</feature>
<keyword evidence="3" id="KW-0342">GTP-binding</keyword>
<feature type="region of interest" description="Disordered" evidence="6">
    <location>
        <begin position="1923"/>
        <end position="1950"/>
    </location>
</feature>
<reference evidence="10 11" key="1">
    <citation type="submission" date="2019-06" db="EMBL/GenBank/DDBJ databases">
        <title>A chromosomal-level reference genome of Carpinus fangiana (Coryloideae, Betulaceae).</title>
        <authorList>
            <person name="Yang X."/>
            <person name="Wang Z."/>
            <person name="Zhang L."/>
            <person name="Hao G."/>
            <person name="Liu J."/>
            <person name="Yang Y."/>
        </authorList>
    </citation>
    <scope>NUCLEOTIDE SEQUENCE [LARGE SCALE GENOMIC DNA]</scope>
    <source>
        <strain evidence="10">Cfa_2016G</strain>
        <tissue evidence="10">Leaf</tissue>
    </source>
</reference>
<feature type="compositionally biased region" description="Basic residues" evidence="6">
    <location>
        <begin position="685"/>
        <end position="698"/>
    </location>
</feature>
<evidence type="ECO:0000256" key="1">
    <source>
        <dbReference type="ARBA" id="ARBA00010515"/>
    </source>
</evidence>
<dbReference type="InterPro" id="IPR029058">
    <property type="entry name" value="AB_hydrolase_fold"/>
</dbReference>
<feature type="signal peptide" evidence="7">
    <location>
        <begin position="1"/>
        <end position="20"/>
    </location>
</feature>
<comment type="similarity">
    <text evidence="1">Belongs to the 'GDXG' lipolytic enzyme family.</text>
</comment>
<dbReference type="Pfam" id="PF07859">
    <property type="entry name" value="Abhydrolase_3"/>
    <property type="match status" value="1"/>
</dbReference>
<keyword evidence="11" id="KW-1185">Reference proteome</keyword>
<dbReference type="InterPro" id="IPR000375">
    <property type="entry name" value="Dynamin_stalk"/>
</dbReference>
<dbReference type="OrthoDB" id="529871at2759"/>
<dbReference type="Pfam" id="PF00350">
    <property type="entry name" value="Dynamin_N"/>
    <property type="match status" value="1"/>
</dbReference>
<dbReference type="Gene3D" id="3.40.50.300">
    <property type="entry name" value="P-loop containing nucleotide triphosphate hydrolases"/>
    <property type="match status" value="1"/>
</dbReference>
<evidence type="ECO:0000256" key="4">
    <source>
        <dbReference type="ARBA" id="ARBA00023175"/>
    </source>
</evidence>
<dbReference type="PROSITE" id="PS01174">
    <property type="entry name" value="LIPASE_GDXG_SER"/>
    <property type="match status" value="1"/>
</dbReference>
<dbReference type="InterPro" id="IPR020850">
    <property type="entry name" value="GED_dom"/>
</dbReference>
<dbReference type="GO" id="GO:0031623">
    <property type="term" value="P:receptor internalization"/>
    <property type="evidence" value="ECO:0007669"/>
    <property type="project" value="TreeGrafter"/>
</dbReference>
<organism evidence="10 11">
    <name type="scientific">Carpinus fangiana</name>
    <dbReference type="NCBI Taxonomy" id="176857"/>
    <lineage>
        <taxon>Eukaryota</taxon>
        <taxon>Viridiplantae</taxon>
        <taxon>Streptophyta</taxon>
        <taxon>Embryophyta</taxon>
        <taxon>Tracheophyta</taxon>
        <taxon>Spermatophyta</taxon>
        <taxon>Magnoliopsida</taxon>
        <taxon>eudicotyledons</taxon>
        <taxon>Gunneridae</taxon>
        <taxon>Pentapetalae</taxon>
        <taxon>rosids</taxon>
        <taxon>fabids</taxon>
        <taxon>Fagales</taxon>
        <taxon>Betulaceae</taxon>
        <taxon>Carpinus</taxon>
    </lineage>
</organism>
<feature type="region of interest" description="Disordered" evidence="6">
    <location>
        <begin position="663"/>
        <end position="698"/>
    </location>
</feature>
<keyword evidence="7" id="KW-0732">Signal</keyword>
<dbReference type="PANTHER" id="PTHR11566">
    <property type="entry name" value="DYNAMIN"/>
    <property type="match status" value="1"/>
</dbReference>
<dbReference type="SMART" id="SM00053">
    <property type="entry name" value="DYNc"/>
    <property type="match status" value="1"/>
</dbReference>
<evidence type="ECO:0000256" key="3">
    <source>
        <dbReference type="ARBA" id="ARBA00023134"/>
    </source>
</evidence>
<dbReference type="Gene3D" id="1.20.120.1240">
    <property type="entry name" value="Dynamin, middle domain"/>
    <property type="match status" value="1"/>
</dbReference>
<comment type="caution">
    <text evidence="10">The sequence shown here is derived from an EMBL/GenBank/DDBJ whole genome shotgun (WGS) entry which is preliminary data.</text>
</comment>
<feature type="compositionally biased region" description="Acidic residues" evidence="6">
    <location>
        <begin position="1392"/>
        <end position="1401"/>
    </location>
</feature>
<dbReference type="GO" id="GO:0008017">
    <property type="term" value="F:microtubule binding"/>
    <property type="evidence" value="ECO:0007669"/>
    <property type="project" value="TreeGrafter"/>
</dbReference>
<dbReference type="GO" id="GO:0003924">
    <property type="term" value="F:GTPase activity"/>
    <property type="evidence" value="ECO:0007669"/>
    <property type="project" value="InterPro"/>
</dbReference>
<evidence type="ECO:0000256" key="5">
    <source>
        <dbReference type="PROSITE-ProRule" id="PRU10038"/>
    </source>
</evidence>
<dbReference type="Gene3D" id="3.40.50.1820">
    <property type="entry name" value="alpha/beta hydrolase"/>
    <property type="match status" value="1"/>
</dbReference>
<name>A0A5N6KUM9_9ROSI</name>
<dbReference type="SUPFAM" id="SSF52540">
    <property type="entry name" value="P-loop containing nucleoside triphosphate hydrolases"/>
    <property type="match status" value="1"/>
</dbReference>
<dbReference type="PANTHER" id="PTHR11566:SF131">
    <property type="entry name" value="GTPASE, PUTATIVE (AFU_ORTHOLOGUE AFUA_6G07630)-RELATED"/>
    <property type="match status" value="1"/>
</dbReference>
<dbReference type="PRINTS" id="PR00195">
    <property type="entry name" value="DYNAMIN"/>
</dbReference>
<dbReference type="InterPro" id="IPR030381">
    <property type="entry name" value="G_DYNAMIN_dom"/>
</dbReference>
<evidence type="ECO:0000313" key="10">
    <source>
        <dbReference type="EMBL" id="KAB8346057.1"/>
    </source>
</evidence>
<dbReference type="Proteomes" id="UP000327013">
    <property type="component" value="Unassembled WGS sequence"/>
</dbReference>
<protein>
    <recommendedName>
        <fullName evidence="12">Alpha/beta hydrolase fold-3 domain-containing protein</fullName>
    </recommendedName>
</protein>
<feature type="compositionally biased region" description="Polar residues" evidence="6">
    <location>
        <begin position="1431"/>
        <end position="1446"/>
    </location>
</feature>
<keyword evidence="4" id="KW-0505">Motor protein</keyword>
<dbReference type="EMBL" id="VIBQ01000013">
    <property type="protein sequence ID" value="KAB8346057.1"/>
    <property type="molecule type" value="Genomic_DNA"/>
</dbReference>
<feature type="active site" evidence="5">
    <location>
        <position position="2037"/>
    </location>
</feature>
<dbReference type="CDD" id="cd08771">
    <property type="entry name" value="DLP_1"/>
    <property type="match status" value="1"/>
</dbReference>
<dbReference type="InterPro" id="IPR013094">
    <property type="entry name" value="AB_hydrolase_3"/>
</dbReference>
<feature type="region of interest" description="Disordered" evidence="6">
    <location>
        <begin position="1379"/>
        <end position="1446"/>
    </location>
</feature>
<dbReference type="Pfam" id="PF01031">
    <property type="entry name" value="Dynamin_M"/>
    <property type="match status" value="1"/>
</dbReference>
<dbReference type="InterPro" id="IPR027417">
    <property type="entry name" value="P-loop_NTPase"/>
</dbReference>